<evidence type="ECO:0000313" key="3">
    <source>
        <dbReference type="EMBL" id="GAB0138609.1"/>
    </source>
</evidence>
<dbReference type="Proteomes" id="UP001562357">
    <property type="component" value="Unassembled WGS sequence"/>
</dbReference>
<keyword evidence="1" id="KW-0808">Transferase</keyword>
<name>A0ABQ0CYS1_9HYPO</name>
<dbReference type="InterPro" id="IPR023213">
    <property type="entry name" value="CAT-like_dom_sf"/>
</dbReference>
<dbReference type="Gene3D" id="3.30.559.10">
    <property type="entry name" value="Chloramphenicol acetyltransferase-like domain"/>
    <property type="match status" value="2"/>
</dbReference>
<dbReference type="EMBL" id="BAAFGZ010000447">
    <property type="protein sequence ID" value="GAB0138609.1"/>
    <property type="molecule type" value="Genomic_DNA"/>
</dbReference>
<sequence length="580" mass="63111">MVSDTPSSSRRLRLLSTWNQVAMRAYVRQVFCFPLDRKAGHQVPSHVHADADADADADALALALRRRIARGLALAATQFPHFAGRVCLGPDGRGKAFVSTAPRDVVSLKLFDHRRDAADDDQVSFAWSYSELQAQGFPCKAFVGPLFDLPYRLEEGCDSGSSATGVPAAEVHARIIRGGLLLCFYVHHSLSDGIGICNFISTFAAGTFQSNEAFLGGRGHSVAGQGRAGSGYPTDIDVDVPDDKTECLVRNFSFEQLMSKCPEYTILPVPTGPTAPPPPCVRHEYEHEHGSVPIPKTGRIFRFSLETIAAMKSMARDWAKGSVDFSAGEYPSSFACLAAVTWSFCTVARLAAQQPLKTSTADDRATSTRGGFVSSTRDIADKSHLIVPVSWRRRAFIDSLDGYASNAVGMARANTDVDAHLSVATQSSSSSTATDALSRMICLVDTSITAVDEEFVVTRTAMFRAAPDPRFVGVNWIPEDPLHFVVNSWRHLGADIKFDLPGFSGSEDLDLDFDLELGDGGRRADAVRRAQPTWNMGAGLVLPGKKDDEHYEILVTLEEASMSRLLSNPEWMRWVSGVVE</sequence>
<proteinExistence type="predicted"/>
<protein>
    <recommendedName>
        <fullName evidence="2">Trichothecene 3-O-acetyltransferase-like N-terminal domain-containing protein</fullName>
    </recommendedName>
</protein>
<comment type="caution">
    <text evidence="3">The sequence shown here is derived from an EMBL/GenBank/DDBJ whole genome shotgun (WGS) entry which is preliminary data.</text>
</comment>
<evidence type="ECO:0000259" key="2">
    <source>
        <dbReference type="Pfam" id="PF22664"/>
    </source>
</evidence>
<dbReference type="InterPro" id="IPR054710">
    <property type="entry name" value="Tri101-like_N"/>
</dbReference>
<evidence type="ECO:0000256" key="1">
    <source>
        <dbReference type="ARBA" id="ARBA00022679"/>
    </source>
</evidence>
<feature type="domain" description="Trichothecene 3-O-acetyltransferase-like N-terminal" evidence="2">
    <location>
        <begin position="66"/>
        <end position="204"/>
    </location>
</feature>
<reference evidence="4" key="1">
    <citation type="submission" date="2024-06" db="EMBL/GenBank/DDBJ databases">
        <title>Draft Genome Sequences of Epichloe bromicola Strains Isolated from Elymus ciliaris.</title>
        <authorList>
            <consortium name="Epichloe bromicola genome sequencing consortium"/>
            <person name="Miura A."/>
            <person name="Imano S."/>
            <person name="Ashida A."/>
            <person name="Sato I."/>
            <person name="Chiba S."/>
            <person name="Tanaka A."/>
            <person name="Camagna M."/>
            <person name="Takemoto D."/>
        </authorList>
    </citation>
    <scope>NUCLEOTIDE SEQUENCE [LARGE SCALE GENOMIC DNA]</scope>
    <source>
        <strain evidence="4">DP</strain>
    </source>
</reference>
<dbReference type="PANTHER" id="PTHR31642">
    <property type="entry name" value="TRICHOTHECENE 3-O-ACETYLTRANSFERASE"/>
    <property type="match status" value="1"/>
</dbReference>
<dbReference type="InterPro" id="IPR050317">
    <property type="entry name" value="Plant_Fungal_Acyltransferase"/>
</dbReference>
<organism evidence="3 4">
    <name type="scientific">Epichloe bromicola</name>
    <dbReference type="NCBI Taxonomy" id="79588"/>
    <lineage>
        <taxon>Eukaryota</taxon>
        <taxon>Fungi</taxon>
        <taxon>Dikarya</taxon>
        <taxon>Ascomycota</taxon>
        <taxon>Pezizomycotina</taxon>
        <taxon>Sordariomycetes</taxon>
        <taxon>Hypocreomycetidae</taxon>
        <taxon>Hypocreales</taxon>
        <taxon>Clavicipitaceae</taxon>
        <taxon>Epichloe</taxon>
    </lineage>
</organism>
<gene>
    <name evidence="3" type="primary">g6836</name>
    <name evidence="3" type="ORF">EsDP_00006836</name>
</gene>
<dbReference type="Pfam" id="PF22664">
    <property type="entry name" value="TRI-like_N"/>
    <property type="match status" value="1"/>
</dbReference>
<evidence type="ECO:0000313" key="4">
    <source>
        <dbReference type="Proteomes" id="UP001562357"/>
    </source>
</evidence>
<accession>A0ABQ0CYS1</accession>
<keyword evidence="4" id="KW-1185">Reference proteome</keyword>
<dbReference type="PANTHER" id="PTHR31642:SF310">
    <property type="entry name" value="FATTY ALCOHOL:CAFFEOYL-COA ACYLTRANSFERASE"/>
    <property type="match status" value="1"/>
</dbReference>